<dbReference type="EMBL" id="JABDHM010000016">
    <property type="protein sequence ID" value="KAF5223927.1"/>
    <property type="molecule type" value="Genomic_DNA"/>
</dbReference>
<comment type="caution">
    <text evidence="1">The sequence shown here is derived from an EMBL/GenBank/DDBJ whole genome shotgun (WGS) entry which is preliminary data.</text>
</comment>
<dbReference type="VEuPathDB" id="TriTrypDB:ECC02_003115"/>
<gene>
    <name evidence="1" type="ORF">ECC02_003115</name>
</gene>
<protein>
    <submittedName>
        <fullName evidence="1">Uncharacterized protein</fullName>
    </submittedName>
</protein>
<evidence type="ECO:0000313" key="2">
    <source>
        <dbReference type="Proteomes" id="UP000583944"/>
    </source>
</evidence>
<organism evidence="1 2">
    <name type="scientific">Trypanosoma cruzi</name>
    <dbReference type="NCBI Taxonomy" id="5693"/>
    <lineage>
        <taxon>Eukaryota</taxon>
        <taxon>Discoba</taxon>
        <taxon>Euglenozoa</taxon>
        <taxon>Kinetoplastea</taxon>
        <taxon>Metakinetoplastina</taxon>
        <taxon>Trypanosomatida</taxon>
        <taxon>Trypanosomatidae</taxon>
        <taxon>Trypanosoma</taxon>
        <taxon>Schizotrypanum</taxon>
    </lineage>
</organism>
<reference evidence="1 2" key="1">
    <citation type="journal article" date="2019" name="Genome Biol. Evol.">
        <title>Nanopore Sequencing Significantly Improves Genome Assembly of the Protozoan Parasite Trypanosoma cruzi.</title>
        <authorList>
            <person name="Diaz-Viraque F."/>
            <person name="Pita S."/>
            <person name="Greif G."/>
            <person name="de Souza R.C.M."/>
            <person name="Iraola G."/>
            <person name="Robello C."/>
        </authorList>
    </citation>
    <scope>NUCLEOTIDE SEQUENCE [LARGE SCALE GENOMIC DNA]</scope>
    <source>
        <strain evidence="1 2">Berenice</strain>
    </source>
</reference>
<evidence type="ECO:0000313" key="1">
    <source>
        <dbReference type="EMBL" id="KAF5223927.1"/>
    </source>
</evidence>
<proteinExistence type="predicted"/>
<name>A0A7J6YB49_TRYCR</name>
<accession>A0A7J6YB49</accession>
<dbReference type="Proteomes" id="UP000583944">
    <property type="component" value="Unassembled WGS sequence"/>
</dbReference>
<dbReference type="AlphaFoldDB" id="A0A7J6YB49"/>
<sequence length="204" mass="22829">MQFFKNHVGSGNGVFPGLPLNDNREVVRIHVCCDTRKAVQQIEKWVYVKGEQIWSQYGPLRNSSQHGTPIAVSVTNSCLRVATTQKVSKPPSTIHPRNISQQATEDSMIYGVKSLAEINQHQQSPMGSVVELITNTALLGKVHLEIMISIMLHFVYQVCQLHRRGTHTTICILVGVWRPHPKQSLQYHFLSNLTHNGSKADGSI</sequence>